<evidence type="ECO:0000313" key="1">
    <source>
        <dbReference type="EMBL" id="AUB34708.1"/>
    </source>
</evidence>
<accession>A0A2K8SGY6</accession>
<gene>
    <name evidence="1" type="ORF">COO91_00537</name>
</gene>
<keyword evidence="2" id="KW-1185">Reference proteome</keyword>
<proteinExistence type="predicted"/>
<dbReference type="Proteomes" id="UP000232003">
    <property type="component" value="Chromosome"/>
</dbReference>
<name>A0A2K8SGY6_9NOSO</name>
<evidence type="ECO:0000313" key="2">
    <source>
        <dbReference type="Proteomes" id="UP000232003"/>
    </source>
</evidence>
<dbReference type="EMBL" id="CP024785">
    <property type="protein sequence ID" value="AUB34708.1"/>
    <property type="molecule type" value="Genomic_DNA"/>
</dbReference>
<dbReference type="KEGG" id="nfl:COO91_00537"/>
<reference evidence="1 2" key="1">
    <citation type="submission" date="2017-11" db="EMBL/GenBank/DDBJ databases">
        <title>Complete genome of a free-living desiccation-tolerant cyanobacterium and its photosynthetic adaptation to extreme terrestrial habitat.</title>
        <authorList>
            <person name="Shang J."/>
        </authorList>
    </citation>
    <scope>NUCLEOTIDE SEQUENCE [LARGE SCALE GENOMIC DNA]</scope>
    <source>
        <strain evidence="1 2">CCNUN1</strain>
    </source>
</reference>
<protein>
    <submittedName>
        <fullName evidence="1">Uncharacterized protein</fullName>
    </submittedName>
</protein>
<dbReference type="AlphaFoldDB" id="A0A2K8SGY6"/>
<organism evidence="1 2">
    <name type="scientific">Nostoc flagelliforme CCNUN1</name>
    <dbReference type="NCBI Taxonomy" id="2038116"/>
    <lineage>
        <taxon>Bacteria</taxon>
        <taxon>Bacillati</taxon>
        <taxon>Cyanobacteriota</taxon>
        <taxon>Cyanophyceae</taxon>
        <taxon>Nostocales</taxon>
        <taxon>Nostocaceae</taxon>
        <taxon>Nostoc</taxon>
    </lineage>
</organism>
<sequence>MGLGAGVGVGVVGAGVVGVVGRGAGLCFLEVPPDKLASSVTVNVVNNVLCII</sequence>